<proteinExistence type="predicted"/>
<gene>
    <name evidence="2" type="ORF">STVIR_8728</name>
</gene>
<dbReference type="PATRIC" id="fig|1160705.3.peg.8625"/>
<dbReference type="Proteomes" id="UP000011205">
    <property type="component" value="Unassembled WGS sequence"/>
</dbReference>
<name>L8P2F4_STRVR</name>
<evidence type="ECO:0000313" key="2">
    <source>
        <dbReference type="EMBL" id="ELS50354.1"/>
    </source>
</evidence>
<comment type="caution">
    <text evidence="2">The sequence shown here is derived from an EMBL/GenBank/DDBJ whole genome shotgun (WGS) entry which is preliminary data.</text>
</comment>
<dbReference type="AlphaFoldDB" id="L8P2F4"/>
<organism evidence="2 3">
    <name type="scientific">Streptomyces viridochromogenes Tue57</name>
    <dbReference type="NCBI Taxonomy" id="1160705"/>
    <lineage>
        <taxon>Bacteria</taxon>
        <taxon>Bacillati</taxon>
        <taxon>Actinomycetota</taxon>
        <taxon>Actinomycetes</taxon>
        <taxon>Kitasatosporales</taxon>
        <taxon>Streptomycetaceae</taxon>
        <taxon>Streptomyces</taxon>
    </lineage>
</organism>
<evidence type="ECO:0000313" key="3">
    <source>
        <dbReference type="Proteomes" id="UP000011205"/>
    </source>
</evidence>
<reference evidence="2 3" key="1">
    <citation type="journal article" date="2013" name="Genome Announc.">
        <title>Draft Genome Sequence of Streptomyces viridochromogenes Strain Tu57, Producer of Avilamycin.</title>
        <authorList>
            <person name="Gruning B.A."/>
            <person name="Erxleben A."/>
            <person name="Hahnlein A."/>
            <person name="Gunther S."/>
        </authorList>
    </citation>
    <scope>NUCLEOTIDE SEQUENCE [LARGE SCALE GENOMIC DNA]</scope>
    <source>
        <strain evidence="2 3">Tue57</strain>
    </source>
</reference>
<feature type="compositionally biased region" description="Basic residues" evidence="1">
    <location>
        <begin position="17"/>
        <end position="31"/>
    </location>
</feature>
<feature type="region of interest" description="Disordered" evidence="1">
    <location>
        <begin position="10"/>
        <end position="31"/>
    </location>
</feature>
<dbReference type="EMBL" id="AMLP01000285">
    <property type="protein sequence ID" value="ELS50354.1"/>
    <property type="molecule type" value="Genomic_DNA"/>
</dbReference>
<accession>L8P2F4</accession>
<sequence>MAGGQPCPVFAGEPHAFHRHTDRGRRPARPHHRAYADLDGCSKRSEVVLEEAVTELEHGAGCQLTGGSSYSPYDDTYFTVARALIAVSAASNRSKTDQHPATWQLRTIGYRRTYGTDWVAVKKPHPYRGRRTLPG</sequence>
<protein>
    <submittedName>
        <fullName evidence="2">Putative secreted protein</fullName>
    </submittedName>
</protein>
<evidence type="ECO:0000256" key="1">
    <source>
        <dbReference type="SAM" id="MobiDB-lite"/>
    </source>
</evidence>